<dbReference type="Gene3D" id="4.10.400.10">
    <property type="entry name" value="Low-density Lipoprotein Receptor"/>
    <property type="match status" value="1"/>
</dbReference>
<protein>
    <recommendedName>
        <fullName evidence="5">CUB domain-containing protein</fullName>
    </recommendedName>
</protein>
<dbReference type="InterPro" id="IPR000859">
    <property type="entry name" value="CUB_dom"/>
</dbReference>
<evidence type="ECO:0000256" key="4">
    <source>
        <dbReference type="SAM" id="Phobius"/>
    </source>
</evidence>
<keyword evidence="4" id="KW-0812">Transmembrane</keyword>
<dbReference type="InterPro" id="IPR002172">
    <property type="entry name" value="LDrepeatLR_classA_rpt"/>
</dbReference>
<dbReference type="OrthoDB" id="19606at2759"/>
<sequence length="437" mass="49357">MNKHCHEYVTNSGDLIKSQDTLYYKPDYNCGIVLNADRNHDNSRILLQIDDVNIASDFDCQSSFLEVSPVMRRSSESSSSLRICNKTQTPSYIVSEGSYLSLHMVNKGTGVGRGFTGVFAVIFPTNKLLSCREPDFYHCANGFCIYHDLTCDTVNHCGDDSDEDLEYCQEEDDIRWMDVKKGPISIVEIAFTLIALLIIFTVIGVVISHCCSEFVQKRKREADSNFVTGKTLGLMRRNSITVQQPGARLPVQRSTSIDLSARNAAQEDLNYLHKISTSGSDDVFVTSSEVDTRRKLSSYREVTNKRIATNVNEIQKHTTQQPYEGLKERTRRKNSTSKTVSFTIGDENGNEDTTDERAALLEGITEDTELETRTQTVCERSVSLSETESNEEGALSLTECDHRKQRRPLQREAHIEIYETSRQQNRGTHSLPLETEI</sequence>
<keyword evidence="4" id="KW-1133">Transmembrane helix</keyword>
<dbReference type="InterPro" id="IPR036055">
    <property type="entry name" value="LDL_receptor-like_sf"/>
</dbReference>
<evidence type="ECO:0000313" key="6">
    <source>
        <dbReference type="EMBL" id="PIK50059.1"/>
    </source>
</evidence>
<evidence type="ECO:0000259" key="5">
    <source>
        <dbReference type="PROSITE" id="PS01180"/>
    </source>
</evidence>
<dbReference type="PANTHER" id="PTHR24652">
    <property type="entry name" value="LOW-DENSITY LIPOPROTEIN RECEPTOR CLASS A DOMAIN-CONTAINING PROTEIN 2"/>
    <property type="match status" value="1"/>
</dbReference>
<dbReference type="Proteomes" id="UP000230750">
    <property type="component" value="Unassembled WGS sequence"/>
</dbReference>
<reference evidence="6 7" key="1">
    <citation type="journal article" date="2017" name="PLoS Biol.">
        <title>The sea cucumber genome provides insights into morphological evolution and visceral regeneration.</title>
        <authorList>
            <person name="Zhang X."/>
            <person name="Sun L."/>
            <person name="Yuan J."/>
            <person name="Sun Y."/>
            <person name="Gao Y."/>
            <person name="Zhang L."/>
            <person name="Li S."/>
            <person name="Dai H."/>
            <person name="Hamel J.F."/>
            <person name="Liu C."/>
            <person name="Yu Y."/>
            <person name="Liu S."/>
            <person name="Lin W."/>
            <person name="Guo K."/>
            <person name="Jin S."/>
            <person name="Xu P."/>
            <person name="Storey K.B."/>
            <person name="Huan P."/>
            <person name="Zhang T."/>
            <person name="Zhou Y."/>
            <person name="Zhang J."/>
            <person name="Lin C."/>
            <person name="Li X."/>
            <person name="Xing L."/>
            <person name="Huo D."/>
            <person name="Sun M."/>
            <person name="Wang L."/>
            <person name="Mercier A."/>
            <person name="Li F."/>
            <person name="Yang H."/>
            <person name="Xiang J."/>
        </authorList>
    </citation>
    <scope>NUCLEOTIDE SEQUENCE [LARGE SCALE GENOMIC DNA]</scope>
    <source>
        <strain evidence="6">Shaxun</strain>
        <tissue evidence="6">Muscle</tissue>
    </source>
</reference>
<keyword evidence="7" id="KW-1185">Reference proteome</keyword>
<evidence type="ECO:0000256" key="2">
    <source>
        <dbReference type="PROSITE-ProRule" id="PRU00124"/>
    </source>
</evidence>
<dbReference type="InterPro" id="IPR042333">
    <property type="entry name" value="LRAD2/Mig-13-like"/>
</dbReference>
<feature type="transmembrane region" description="Helical" evidence="4">
    <location>
        <begin position="184"/>
        <end position="207"/>
    </location>
</feature>
<comment type="caution">
    <text evidence="6">The sequence shown here is derived from an EMBL/GenBank/DDBJ whole genome shotgun (WGS) entry which is preliminary data.</text>
</comment>
<dbReference type="STRING" id="307972.A0A2G8KPY5"/>
<dbReference type="PROSITE" id="PS50068">
    <property type="entry name" value="LDLRA_2"/>
    <property type="match status" value="1"/>
</dbReference>
<keyword evidence="4" id="KW-0472">Membrane</keyword>
<feature type="disulfide bond" evidence="2">
    <location>
        <begin position="139"/>
        <end position="157"/>
    </location>
</feature>
<name>A0A2G8KPY5_STIJA</name>
<dbReference type="InterPro" id="IPR023415">
    <property type="entry name" value="LDLR_class-A_CS"/>
</dbReference>
<dbReference type="Pfam" id="PF00057">
    <property type="entry name" value="Ldl_recept_a"/>
    <property type="match status" value="1"/>
</dbReference>
<dbReference type="SMART" id="SM00042">
    <property type="entry name" value="CUB"/>
    <property type="match status" value="1"/>
</dbReference>
<proteinExistence type="predicted"/>
<accession>A0A2G8KPY5</accession>
<dbReference type="Gene3D" id="2.60.120.290">
    <property type="entry name" value="Spermadhesin, CUB domain"/>
    <property type="match status" value="1"/>
</dbReference>
<evidence type="ECO:0000256" key="1">
    <source>
        <dbReference type="ARBA" id="ARBA00023157"/>
    </source>
</evidence>
<keyword evidence="1 2" id="KW-1015">Disulfide bond</keyword>
<dbReference type="CDD" id="cd00112">
    <property type="entry name" value="LDLa"/>
    <property type="match status" value="1"/>
</dbReference>
<feature type="domain" description="CUB" evidence="5">
    <location>
        <begin position="5"/>
        <end position="122"/>
    </location>
</feature>
<dbReference type="SUPFAM" id="SSF49854">
    <property type="entry name" value="Spermadhesin, CUB domain"/>
    <property type="match status" value="1"/>
</dbReference>
<evidence type="ECO:0000256" key="3">
    <source>
        <dbReference type="SAM" id="MobiDB-lite"/>
    </source>
</evidence>
<dbReference type="AlphaFoldDB" id="A0A2G8KPY5"/>
<organism evidence="6 7">
    <name type="scientific">Stichopus japonicus</name>
    <name type="common">Sea cucumber</name>
    <dbReference type="NCBI Taxonomy" id="307972"/>
    <lineage>
        <taxon>Eukaryota</taxon>
        <taxon>Metazoa</taxon>
        <taxon>Echinodermata</taxon>
        <taxon>Eleutherozoa</taxon>
        <taxon>Echinozoa</taxon>
        <taxon>Holothuroidea</taxon>
        <taxon>Aspidochirotacea</taxon>
        <taxon>Aspidochirotida</taxon>
        <taxon>Stichopodidae</taxon>
        <taxon>Apostichopus</taxon>
    </lineage>
</organism>
<dbReference type="EMBL" id="MRZV01000435">
    <property type="protein sequence ID" value="PIK50059.1"/>
    <property type="molecule type" value="Genomic_DNA"/>
</dbReference>
<gene>
    <name evidence="6" type="ORF">BSL78_13068</name>
</gene>
<dbReference type="PROSITE" id="PS01180">
    <property type="entry name" value="CUB"/>
    <property type="match status" value="1"/>
</dbReference>
<dbReference type="PROSITE" id="PS01209">
    <property type="entry name" value="LDLRA_1"/>
    <property type="match status" value="1"/>
</dbReference>
<evidence type="ECO:0000313" key="7">
    <source>
        <dbReference type="Proteomes" id="UP000230750"/>
    </source>
</evidence>
<dbReference type="SUPFAM" id="SSF57424">
    <property type="entry name" value="LDL receptor-like module"/>
    <property type="match status" value="1"/>
</dbReference>
<comment type="caution">
    <text evidence="2">Lacks conserved residue(s) required for the propagation of feature annotation.</text>
</comment>
<feature type="region of interest" description="Disordered" evidence="3">
    <location>
        <begin position="329"/>
        <end position="352"/>
    </location>
</feature>
<dbReference type="SMART" id="SM00192">
    <property type="entry name" value="LDLa"/>
    <property type="match status" value="1"/>
</dbReference>
<dbReference type="InterPro" id="IPR035914">
    <property type="entry name" value="Sperma_CUB_dom_sf"/>
</dbReference>
<dbReference type="PANTHER" id="PTHR24652:SF69">
    <property type="entry name" value="CUB DOMAIN-CONTAINING PROTEIN"/>
    <property type="match status" value="1"/>
</dbReference>